<dbReference type="CDD" id="cd14659">
    <property type="entry name" value="Imelysin-like_IPPA"/>
    <property type="match status" value="1"/>
</dbReference>
<evidence type="ECO:0000256" key="2">
    <source>
        <dbReference type="ARBA" id="ARBA00022729"/>
    </source>
</evidence>
<dbReference type="AlphaFoldDB" id="A0A271VW80"/>
<organism evidence="5 6">
    <name type="scientific">Vibrio metoecus</name>
    <dbReference type="NCBI Taxonomy" id="1481663"/>
    <lineage>
        <taxon>Bacteria</taxon>
        <taxon>Pseudomonadati</taxon>
        <taxon>Pseudomonadota</taxon>
        <taxon>Gammaproteobacteria</taxon>
        <taxon>Vibrionales</taxon>
        <taxon>Vibrionaceae</taxon>
        <taxon>Vibrio</taxon>
    </lineage>
</organism>
<keyword evidence="2 3" id="KW-0732">Signal</keyword>
<gene>
    <name evidence="5" type="ORF">CGU03_04610</name>
</gene>
<reference evidence="6" key="1">
    <citation type="submission" date="2017-07" db="EMBL/GenBank/DDBJ databases">
        <authorList>
            <person name="Boucher Y."/>
            <person name="Orata F.D."/>
        </authorList>
    </citation>
    <scope>NUCLEOTIDE SEQUENCE [LARGE SCALE GENOMIC DNA]</scope>
    <source>
        <strain evidence="6">OYP9E10</strain>
    </source>
</reference>
<dbReference type="EMBL" id="NMSH01000004">
    <property type="protein sequence ID" value="PAR22256.1"/>
    <property type="molecule type" value="Genomic_DNA"/>
</dbReference>
<comment type="subcellular location">
    <subcellularLocation>
        <location evidence="1">Cell envelope</location>
    </subcellularLocation>
</comment>
<dbReference type="InterPro" id="IPR018976">
    <property type="entry name" value="Imelysin-like"/>
</dbReference>
<accession>A0A271VW80</accession>
<dbReference type="InterPro" id="IPR034984">
    <property type="entry name" value="Imelysin-like_IPPA"/>
</dbReference>
<evidence type="ECO:0000313" key="6">
    <source>
        <dbReference type="Proteomes" id="UP000216173"/>
    </source>
</evidence>
<evidence type="ECO:0000259" key="4">
    <source>
        <dbReference type="Pfam" id="PF09375"/>
    </source>
</evidence>
<name>A0A271VW80_VIBMT</name>
<feature type="domain" description="Imelysin-like" evidence="4">
    <location>
        <begin position="35"/>
        <end position="308"/>
    </location>
</feature>
<dbReference type="InterPro" id="IPR038352">
    <property type="entry name" value="Imelysin_sf"/>
</dbReference>
<dbReference type="GO" id="GO:0030313">
    <property type="term" value="C:cell envelope"/>
    <property type="evidence" value="ECO:0007669"/>
    <property type="project" value="UniProtKB-SubCell"/>
</dbReference>
<dbReference type="Gene3D" id="1.20.1420.20">
    <property type="entry name" value="M75 peptidase, HXXE motif"/>
    <property type="match status" value="1"/>
</dbReference>
<evidence type="ECO:0000256" key="3">
    <source>
        <dbReference type="SAM" id="SignalP"/>
    </source>
</evidence>
<feature type="signal peptide" evidence="3">
    <location>
        <begin position="1"/>
        <end position="21"/>
    </location>
</feature>
<sequence length="335" mass="37569">MKKTLTLLALSLLTACQSASNADHSSQAVFELEREYAKTLAEQAEQLQQSVTQYCQAPNGDITPLKQQWQASMQAWMRLQGQQRGPSVALDLSWNMQFWPDKKDTTGHKMNQLLAKPQAWTADDIVKQSVAVQGLGALEWLIFDSKSALLTEPQQACSVAIAISHTVQRNAQNIALAWQDNPWQMLDEQAWRAEYIALLSNQLEFSLSKLNRPLANIGQPRPYFSESWRSKTSLSNMRDNLLAIQALYHADGQGLDAMLREQDMETTADRVSAQLAGIIETWPQQASLFDMLQTKAGYREVLVLRDKFEQLNYLLHDEVAVGLGVVIGFNATDGD</sequence>
<evidence type="ECO:0000313" key="5">
    <source>
        <dbReference type="EMBL" id="PAR22256.1"/>
    </source>
</evidence>
<dbReference type="Proteomes" id="UP000216173">
    <property type="component" value="Unassembled WGS sequence"/>
</dbReference>
<protein>
    <submittedName>
        <fullName evidence="5">Iron-regulated protein A</fullName>
    </submittedName>
</protein>
<proteinExistence type="predicted"/>
<dbReference type="Pfam" id="PF09375">
    <property type="entry name" value="Peptidase_M75"/>
    <property type="match status" value="1"/>
</dbReference>
<dbReference type="RefSeq" id="WP_055043758.1">
    <property type="nucleotide sequence ID" value="NZ_LBGR01000006.1"/>
</dbReference>
<dbReference type="PROSITE" id="PS51257">
    <property type="entry name" value="PROKAR_LIPOPROTEIN"/>
    <property type="match status" value="1"/>
</dbReference>
<comment type="caution">
    <text evidence="5">The sequence shown here is derived from an EMBL/GenBank/DDBJ whole genome shotgun (WGS) entry which is preliminary data.</text>
</comment>
<evidence type="ECO:0000256" key="1">
    <source>
        <dbReference type="ARBA" id="ARBA00004196"/>
    </source>
</evidence>
<feature type="chain" id="PRO_5012379837" evidence="3">
    <location>
        <begin position="22"/>
        <end position="335"/>
    </location>
</feature>